<protein>
    <submittedName>
        <fullName evidence="1">Uncharacterized protein</fullName>
    </submittedName>
</protein>
<dbReference type="AlphaFoldDB" id="A0A0N1H5D5"/>
<proteinExistence type="predicted"/>
<dbReference type="RefSeq" id="XP_017996153.1">
    <property type="nucleotide sequence ID" value="XM_018149360.1"/>
</dbReference>
<name>A0A0N1H5D5_9EURO</name>
<comment type="caution">
    <text evidence="1">The sequence shown here is derived from an EMBL/GenBank/DDBJ whole genome shotgun (WGS) entry which is preliminary data.</text>
</comment>
<dbReference type="VEuPathDB" id="FungiDB:AB675_8876"/>
<dbReference type="Proteomes" id="UP000038010">
    <property type="component" value="Unassembled WGS sequence"/>
</dbReference>
<dbReference type="EMBL" id="LFJN01000033">
    <property type="protein sequence ID" value="KPI36190.1"/>
    <property type="molecule type" value="Genomic_DNA"/>
</dbReference>
<dbReference type="GeneID" id="28741239"/>
<organism evidence="1 2">
    <name type="scientific">Cyphellophora attinorum</name>
    <dbReference type="NCBI Taxonomy" id="1664694"/>
    <lineage>
        <taxon>Eukaryota</taxon>
        <taxon>Fungi</taxon>
        <taxon>Dikarya</taxon>
        <taxon>Ascomycota</taxon>
        <taxon>Pezizomycotina</taxon>
        <taxon>Eurotiomycetes</taxon>
        <taxon>Chaetothyriomycetidae</taxon>
        <taxon>Chaetothyriales</taxon>
        <taxon>Cyphellophoraceae</taxon>
        <taxon>Cyphellophora</taxon>
    </lineage>
</organism>
<gene>
    <name evidence="1" type="ORF">AB675_8876</name>
</gene>
<accession>A0A0N1H5D5</accession>
<evidence type="ECO:0000313" key="2">
    <source>
        <dbReference type="Proteomes" id="UP000038010"/>
    </source>
</evidence>
<reference evidence="1 2" key="1">
    <citation type="submission" date="2015-06" db="EMBL/GenBank/DDBJ databases">
        <title>Draft genome of the ant-associated black yeast Phialophora attae CBS 131958.</title>
        <authorList>
            <person name="Moreno L.F."/>
            <person name="Stielow B.J."/>
            <person name="de Hoog S."/>
            <person name="Vicente V.A."/>
            <person name="Weiss V.A."/>
            <person name="de Vries M."/>
            <person name="Cruz L.M."/>
            <person name="Souza E.M."/>
        </authorList>
    </citation>
    <scope>NUCLEOTIDE SEQUENCE [LARGE SCALE GENOMIC DNA]</scope>
    <source>
        <strain evidence="1 2">CBS 131958</strain>
    </source>
</reference>
<evidence type="ECO:0000313" key="1">
    <source>
        <dbReference type="EMBL" id="KPI36190.1"/>
    </source>
</evidence>
<sequence length="156" mass="18295">MDFPRTILHYLREDVPFPAPSGREHSFRTKFETAYQLVGSENLVDLSEAKRICRRLLKRRGLPLLYLIGCNQLISYWSPFHDTTAIRHAEKTLELCRDMHSLIENMEDKPEQEKLRYRTLLAMAEENLEYVREGPADIDDIMAPSSEEEEQLSRVI</sequence>
<keyword evidence="2" id="KW-1185">Reference proteome</keyword>